<evidence type="ECO:0000313" key="3">
    <source>
        <dbReference type="Proteomes" id="UP000515154"/>
    </source>
</evidence>
<gene>
    <name evidence="4" type="primary">LOC118764617</name>
</gene>
<evidence type="ECO:0000256" key="1">
    <source>
        <dbReference type="SAM" id="MobiDB-lite"/>
    </source>
</evidence>
<evidence type="ECO:0000313" key="4">
    <source>
        <dbReference type="RefSeq" id="XP_036361429.1"/>
    </source>
</evidence>
<dbReference type="RefSeq" id="XP_036361429.1">
    <property type="nucleotide sequence ID" value="XM_036505536.1"/>
</dbReference>
<dbReference type="KEGG" id="osn:118764617"/>
<keyword evidence="2" id="KW-1133">Transmembrane helix</keyword>
<name>A0A7E6F171_9MOLL</name>
<sequence>MSYIDKVDNWDVTSVRKETDSVITSERSKKRSKHSKSKKSVTNSTYTHNFEPPPPPSSSDFHFQNPQLPEVESTSNHSYRPNNEKQLNNKDKKNFGNSAIQKPNLSTFKSPPSTPPPSKSERVNSANPYIVPVETSVHSQPVAIQTRCETSENQGWAKQKYKKCVEKVTENPFRISKDCCSEWMKHWWWVVLLLLLSVIGIIIGTILALVPLRSNHED</sequence>
<reference evidence="4" key="1">
    <citation type="submission" date="2025-08" db="UniProtKB">
        <authorList>
            <consortium name="RefSeq"/>
        </authorList>
    </citation>
    <scope>IDENTIFICATION</scope>
</reference>
<feature type="transmembrane region" description="Helical" evidence="2">
    <location>
        <begin position="187"/>
        <end position="210"/>
    </location>
</feature>
<feature type="compositionally biased region" description="Basic residues" evidence="1">
    <location>
        <begin position="28"/>
        <end position="39"/>
    </location>
</feature>
<keyword evidence="3" id="KW-1185">Reference proteome</keyword>
<feature type="compositionally biased region" description="Polar residues" evidence="1">
    <location>
        <begin position="95"/>
        <end position="105"/>
    </location>
</feature>
<keyword evidence="2" id="KW-0812">Transmembrane</keyword>
<organism evidence="3 4">
    <name type="scientific">Octopus sinensis</name>
    <name type="common">East Asian common octopus</name>
    <dbReference type="NCBI Taxonomy" id="2607531"/>
    <lineage>
        <taxon>Eukaryota</taxon>
        <taxon>Metazoa</taxon>
        <taxon>Spiralia</taxon>
        <taxon>Lophotrochozoa</taxon>
        <taxon>Mollusca</taxon>
        <taxon>Cephalopoda</taxon>
        <taxon>Coleoidea</taxon>
        <taxon>Octopodiformes</taxon>
        <taxon>Octopoda</taxon>
        <taxon>Incirrata</taxon>
        <taxon>Octopodidae</taxon>
        <taxon>Octopus</taxon>
    </lineage>
</organism>
<dbReference type="AlphaFoldDB" id="A0A7E6F171"/>
<dbReference type="Proteomes" id="UP000515154">
    <property type="component" value="Linkage group LG8"/>
</dbReference>
<keyword evidence="2" id="KW-0472">Membrane</keyword>
<feature type="region of interest" description="Disordered" evidence="1">
    <location>
        <begin position="1"/>
        <end position="124"/>
    </location>
</feature>
<feature type="compositionally biased region" description="Polar residues" evidence="1">
    <location>
        <begin position="60"/>
        <end position="86"/>
    </location>
</feature>
<proteinExistence type="predicted"/>
<protein>
    <submittedName>
        <fullName evidence="4">Uncharacterized protein LOC118764617</fullName>
    </submittedName>
</protein>
<accession>A0A7E6F171</accession>
<evidence type="ECO:0000256" key="2">
    <source>
        <dbReference type="SAM" id="Phobius"/>
    </source>
</evidence>
<feature type="compositionally biased region" description="Basic and acidic residues" evidence="1">
    <location>
        <begin position="1"/>
        <end position="20"/>
    </location>
</feature>